<dbReference type="InterPro" id="IPR013123">
    <property type="entry name" value="SpoU_subst-bd"/>
</dbReference>
<dbReference type="InterPro" id="IPR029028">
    <property type="entry name" value="Alpha/beta_knot_MTases"/>
</dbReference>
<dbReference type="InterPro" id="IPR004441">
    <property type="entry name" value="rRNA_MeTrfase_TrmH"/>
</dbReference>
<dbReference type="PANTHER" id="PTHR43191">
    <property type="entry name" value="RRNA METHYLTRANSFERASE 3"/>
    <property type="match status" value="1"/>
</dbReference>
<dbReference type="SMART" id="SM00967">
    <property type="entry name" value="SpoU_sub_bind"/>
    <property type="match status" value="1"/>
</dbReference>
<evidence type="ECO:0000256" key="2">
    <source>
        <dbReference type="ARBA" id="ARBA00022603"/>
    </source>
</evidence>
<dbReference type="Pfam" id="PF00588">
    <property type="entry name" value="SpoU_methylase"/>
    <property type="match status" value="1"/>
</dbReference>
<dbReference type="PANTHER" id="PTHR43191:SF2">
    <property type="entry name" value="RRNA METHYLTRANSFERASE 3, MITOCHONDRIAL"/>
    <property type="match status" value="1"/>
</dbReference>
<accession>A0A844FII0</accession>
<dbReference type="OrthoDB" id="9785673at2"/>
<reference evidence="5 6" key="1">
    <citation type="submission" date="2019-08" db="EMBL/GenBank/DDBJ databases">
        <title>In-depth cultivation of the pig gut microbiome towards novel bacterial diversity and tailored functional studies.</title>
        <authorList>
            <person name="Wylensek D."/>
            <person name="Hitch T.C.A."/>
            <person name="Clavel T."/>
        </authorList>
    </citation>
    <scope>NUCLEOTIDE SEQUENCE [LARGE SCALE GENOMIC DNA]</scope>
    <source>
        <strain evidence="5 6">Med78-601-WT-4W-RMD-3</strain>
    </source>
</reference>
<dbReference type="Gene3D" id="3.30.1330.30">
    <property type="match status" value="1"/>
</dbReference>
<evidence type="ECO:0000313" key="5">
    <source>
        <dbReference type="EMBL" id="MSS43824.1"/>
    </source>
</evidence>
<feature type="domain" description="RNA 2-O ribose methyltransferase substrate binding" evidence="4">
    <location>
        <begin position="31"/>
        <end position="107"/>
    </location>
</feature>
<comment type="caution">
    <text evidence="5">The sequence shown here is derived from an EMBL/GenBank/DDBJ whole genome shotgun (WGS) entry which is preliminary data.</text>
</comment>
<evidence type="ECO:0000259" key="4">
    <source>
        <dbReference type="SMART" id="SM00967"/>
    </source>
</evidence>
<dbReference type="InterPro" id="IPR051259">
    <property type="entry name" value="rRNA_Methyltransferase"/>
</dbReference>
<sequence length="265" mass="30035">MKKINSPSNPIIKVVKGLYKKKERWKKRLFLIEGVKIVEECIRWDIEPVYILFSNDLFKTTGGEKLFNNIKKYDDKLINLPSRLLKDISDTENPQGILAVLNFNNIDFKVLLEKKDKFIVILDELQDPGNMGTIIRTADAFGASGVVLTPNCVDLYNPKVVRSTMGSLFHIPIAQVEDKIQLIEELKNEHIKIYATSLESANYIYDVDFKRDFALVIGNESKGISQEILDLADNTIKIPIIGNAESLNAAIASSIIMYETVRQRS</sequence>
<dbReference type="InterPro" id="IPR029026">
    <property type="entry name" value="tRNA_m1G_MTases_N"/>
</dbReference>
<keyword evidence="3 5" id="KW-0808">Transferase</keyword>
<dbReference type="Proteomes" id="UP000462760">
    <property type="component" value="Unassembled WGS sequence"/>
</dbReference>
<dbReference type="InterPro" id="IPR029064">
    <property type="entry name" value="Ribosomal_eL30-like_sf"/>
</dbReference>
<dbReference type="RefSeq" id="WP_154484502.1">
    <property type="nucleotide sequence ID" value="NZ_JAHLOA010000012.1"/>
</dbReference>
<dbReference type="AlphaFoldDB" id="A0A844FII0"/>
<dbReference type="GO" id="GO:0006396">
    <property type="term" value="P:RNA processing"/>
    <property type="evidence" value="ECO:0007669"/>
    <property type="project" value="InterPro"/>
</dbReference>
<evidence type="ECO:0000313" key="6">
    <source>
        <dbReference type="Proteomes" id="UP000462760"/>
    </source>
</evidence>
<dbReference type="GO" id="GO:0008173">
    <property type="term" value="F:RNA methyltransferase activity"/>
    <property type="evidence" value="ECO:0007669"/>
    <property type="project" value="InterPro"/>
</dbReference>
<dbReference type="SUPFAM" id="SSF75217">
    <property type="entry name" value="alpha/beta knot"/>
    <property type="match status" value="1"/>
</dbReference>
<dbReference type="CDD" id="cd18095">
    <property type="entry name" value="SpoU-like_rRNA-MTase"/>
    <property type="match status" value="1"/>
</dbReference>
<dbReference type="InterPro" id="IPR053888">
    <property type="entry name" value="MRM3-like_sub_bind"/>
</dbReference>
<gene>
    <name evidence="5" type="primary">rlmB</name>
    <name evidence="5" type="ORF">FYJ27_08810</name>
</gene>
<dbReference type="Pfam" id="PF22435">
    <property type="entry name" value="MRM3-like_sub_bind"/>
    <property type="match status" value="1"/>
</dbReference>
<evidence type="ECO:0000256" key="1">
    <source>
        <dbReference type="ARBA" id="ARBA00007228"/>
    </source>
</evidence>
<dbReference type="SUPFAM" id="SSF55315">
    <property type="entry name" value="L30e-like"/>
    <property type="match status" value="1"/>
</dbReference>
<dbReference type="NCBIfam" id="TIGR00186">
    <property type="entry name" value="rRNA_methyl_3"/>
    <property type="match status" value="1"/>
</dbReference>
<proteinExistence type="inferred from homology"/>
<dbReference type="GO" id="GO:0032259">
    <property type="term" value="P:methylation"/>
    <property type="evidence" value="ECO:0007669"/>
    <property type="project" value="UniProtKB-KW"/>
</dbReference>
<dbReference type="EMBL" id="VULR01000011">
    <property type="protein sequence ID" value="MSS43824.1"/>
    <property type="molecule type" value="Genomic_DNA"/>
</dbReference>
<dbReference type="GO" id="GO:0005737">
    <property type="term" value="C:cytoplasm"/>
    <property type="evidence" value="ECO:0007669"/>
    <property type="project" value="UniProtKB-ARBA"/>
</dbReference>
<name>A0A844FII0_9FIRM</name>
<dbReference type="InterPro" id="IPR001537">
    <property type="entry name" value="SpoU_MeTrfase"/>
</dbReference>
<keyword evidence="2 5" id="KW-0489">Methyltransferase</keyword>
<organism evidence="5 6">
    <name type="scientific">Anaerosalibacter bizertensis</name>
    <dbReference type="NCBI Taxonomy" id="932217"/>
    <lineage>
        <taxon>Bacteria</taxon>
        <taxon>Bacillati</taxon>
        <taxon>Bacillota</taxon>
        <taxon>Tissierellia</taxon>
        <taxon>Tissierellales</taxon>
        <taxon>Sporanaerobacteraceae</taxon>
        <taxon>Anaerosalibacter</taxon>
    </lineage>
</organism>
<evidence type="ECO:0000256" key="3">
    <source>
        <dbReference type="ARBA" id="ARBA00022679"/>
    </source>
</evidence>
<comment type="similarity">
    <text evidence="1">Belongs to the class IV-like SAM-binding methyltransferase superfamily. RNA methyltransferase TrmH family.</text>
</comment>
<protein>
    <submittedName>
        <fullName evidence="5">23S rRNA (Guanosine(2251)-2'-O)-methyltransferase RlmB</fullName>
    </submittedName>
</protein>
<dbReference type="GO" id="GO:0003723">
    <property type="term" value="F:RNA binding"/>
    <property type="evidence" value="ECO:0007669"/>
    <property type="project" value="InterPro"/>
</dbReference>
<dbReference type="Gene3D" id="3.40.1280.10">
    <property type="match status" value="1"/>
</dbReference>